<dbReference type="Proteomes" id="UP000585474">
    <property type="component" value="Unassembled WGS sequence"/>
</dbReference>
<dbReference type="SUPFAM" id="SSF48264">
    <property type="entry name" value="Cytochrome P450"/>
    <property type="match status" value="1"/>
</dbReference>
<sequence length="144" mass="15985">MPKMYLLGSFLVTLGLLVPMLQVPFQQILKNCQNYGLENGQNWSLSSGLDAIVVNKMKDNVRDSKDFLLHILRARESETVSRNVFTAGYISAAAYEHLLGGSSTNSYSIIYLGEGNPEVEKKLLEEIDGFGPFDQIPTANDLQL</sequence>
<dbReference type="GO" id="GO:0020037">
    <property type="term" value="F:heme binding"/>
    <property type="evidence" value="ECO:0007669"/>
    <property type="project" value="InterPro"/>
</dbReference>
<evidence type="ECO:0000256" key="1">
    <source>
        <dbReference type="SAM" id="SignalP"/>
    </source>
</evidence>
<keyword evidence="3" id="KW-1185">Reference proteome</keyword>
<organism evidence="2 3">
    <name type="scientific">Actinidia rufa</name>
    <dbReference type="NCBI Taxonomy" id="165716"/>
    <lineage>
        <taxon>Eukaryota</taxon>
        <taxon>Viridiplantae</taxon>
        <taxon>Streptophyta</taxon>
        <taxon>Embryophyta</taxon>
        <taxon>Tracheophyta</taxon>
        <taxon>Spermatophyta</taxon>
        <taxon>Magnoliopsida</taxon>
        <taxon>eudicotyledons</taxon>
        <taxon>Gunneridae</taxon>
        <taxon>Pentapetalae</taxon>
        <taxon>asterids</taxon>
        <taxon>Ericales</taxon>
        <taxon>Actinidiaceae</taxon>
        <taxon>Actinidia</taxon>
    </lineage>
</organism>
<dbReference type="EMBL" id="BJWL01000025">
    <property type="protein sequence ID" value="GFZ16248.1"/>
    <property type="molecule type" value="Genomic_DNA"/>
</dbReference>
<proteinExistence type="predicted"/>
<dbReference type="GO" id="GO:0004497">
    <property type="term" value="F:monooxygenase activity"/>
    <property type="evidence" value="ECO:0007669"/>
    <property type="project" value="InterPro"/>
</dbReference>
<evidence type="ECO:0000313" key="3">
    <source>
        <dbReference type="Proteomes" id="UP000585474"/>
    </source>
</evidence>
<keyword evidence="1" id="KW-0732">Signal</keyword>
<dbReference type="GO" id="GO:0005506">
    <property type="term" value="F:iron ion binding"/>
    <property type="evidence" value="ECO:0007669"/>
    <property type="project" value="InterPro"/>
</dbReference>
<dbReference type="PANTHER" id="PTHR24301">
    <property type="entry name" value="THROMBOXANE-A SYNTHASE"/>
    <property type="match status" value="1"/>
</dbReference>
<feature type="signal peptide" evidence="1">
    <location>
        <begin position="1"/>
        <end position="22"/>
    </location>
</feature>
<name>A0A7J0GZU1_9ERIC</name>
<dbReference type="GO" id="GO:0016705">
    <property type="term" value="F:oxidoreductase activity, acting on paired donors, with incorporation or reduction of molecular oxygen"/>
    <property type="evidence" value="ECO:0007669"/>
    <property type="project" value="InterPro"/>
</dbReference>
<dbReference type="AlphaFoldDB" id="A0A7J0GZU1"/>
<accession>A0A7J0GZU1</accession>
<evidence type="ECO:0000313" key="2">
    <source>
        <dbReference type="EMBL" id="GFZ16248.1"/>
    </source>
</evidence>
<gene>
    <name evidence="2" type="ORF">Acr_25g0006570</name>
</gene>
<dbReference type="Gene3D" id="1.10.630.10">
    <property type="entry name" value="Cytochrome P450"/>
    <property type="match status" value="1"/>
</dbReference>
<dbReference type="OrthoDB" id="1470350at2759"/>
<protein>
    <submittedName>
        <fullName evidence="2">Uncharacterized protein</fullName>
    </submittedName>
</protein>
<comment type="caution">
    <text evidence="2">The sequence shown here is derived from an EMBL/GenBank/DDBJ whole genome shotgun (WGS) entry which is preliminary data.</text>
</comment>
<dbReference type="PANTHER" id="PTHR24301:SF2">
    <property type="entry name" value="THROMBOXANE-A SYNTHASE"/>
    <property type="match status" value="1"/>
</dbReference>
<feature type="chain" id="PRO_5029493896" evidence="1">
    <location>
        <begin position="23"/>
        <end position="144"/>
    </location>
</feature>
<dbReference type="InterPro" id="IPR036396">
    <property type="entry name" value="Cyt_P450_sf"/>
</dbReference>
<reference evidence="2 3" key="1">
    <citation type="submission" date="2019-07" db="EMBL/GenBank/DDBJ databases">
        <title>De Novo Assembly of kiwifruit Actinidia rufa.</title>
        <authorList>
            <person name="Sugita-Konishi S."/>
            <person name="Sato K."/>
            <person name="Mori E."/>
            <person name="Abe Y."/>
            <person name="Kisaki G."/>
            <person name="Hamano K."/>
            <person name="Suezawa K."/>
            <person name="Otani M."/>
            <person name="Fukuda T."/>
            <person name="Manabe T."/>
            <person name="Gomi K."/>
            <person name="Tabuchi M."/>
            <person name="Akimitsu K."/>
            <person name="Kataoka I."/>
        </authorList>
    </citation>
    <scope>NUCLEOTIDE SEQUENCE [LARGE SCALE GENOMIC DNA]</scope>
    <source>
        <strain evidence="3">cv. Fuchu</strain>
    </source>
</reference>